<reference evidence="8 9" key="1">
    <citation type="submission" date="2024-07" db="EMBL/GenBank/DDBJ databases">
        <title>Section-level genome sequencing and comparative genomics of Aspergillus sections Usti and Cavernicolus.</title>
        <authorList>
            <consortium name="Lawrence Berkeley National Laboratory"/>
            <person name="Nybo J.L."/>
            <person name="Vesth T.C."/>
            <person name="Theobald S."/>
            <person name="Frisvad J.C."/>
            <person name="Larsen T.O."/>
            <person name="Kjaerboelling I."/>
            <person name="Rothschild-Mancinelli K."/>
            <person name="Lyhne E.K."/>
            <person name="Kogle M.E."/>
            <person name="Barry K."/>
            <person name="Clum A."/>
            <person name="Na H."/>
            <person name="Ledsgaard L."/>
            <person name="Lin J."/>
            <person name="Lipzen A."/>
            <person name="Kuo A."/>
            <person name="Riley R."/>
            <person name="Mondo S."/>
            <person name="Labutti K."/>
            <person name="Haridas S."/>
            <person name="Pangalinan J."/>
            <person name="Salamov A.A."/>
            <person name="Simmons B.A."/>
            <person name="Magnuson J.K."/>
            <person name="Chen J."/>
            <person name="Drula E."/>
            <person name="Henrissat B."/>
            <person name="Wiebenga A."/>
            <person name="Lubbers R.J."/>
            <person name="Gomes A.C."/>
            <person name="Makela M.R."/>
            <person name="Stajich J."/>
            <person name="Grigoriev I.V."/>
            <person name="Mortensen U.H."/>
            <person name="De Vries R.P."/>
            <person name="Baker S.E."/>
            <person name="Andersen M.R."/>
        </authorList>
    </citation>
    <scope>NUCLEOTIDE SEQUENCE [LARGE SCALE GENOMIC DNA]</scope>
    <source>
        <strain evidence="8 9">CBS 123904</strain>
    </source>
</reference>
<evidence type="ECO:0000256" key="6">
    <source>
        <dbReference type="SAM" id="Phobius"/>
    </source>
</evidence>
<keyword evidence="4 6" id="KW-0472">Membrane</keyword>
<dbReference type="InterPro" id="IPR049326">
    <property type="entry name" value="Rhodopsin_dom_fungi"/>
</dbReference>
<feature type="transmembrane region" description="Helical" evidence="6">
    <location>
        <begin position="169"/>
        <end position="195"/>
    </location>
</feature>
<evidence type="ECO:0000259" key="7">
    <source>
        <dbReference type="Pfam" id="PF20684"/>
    </source>
</evidence>
<feature type="transmembrane region" description="Helical" evidence="6">
    <location>
        <begin position="140"/>
        <end position="162"/>
    </location>
</feature>
<evidence type="ECO:0000313" key="9">
    <source>
        <dbReference type="Proteomes" id="UP001610446"/>
    </source>
</evidence>
<comment type="subcellular location">
    <subcellularLocation>
        <location evidence="1">Membrane</location>
        <topology evidence="1">Multi-pass membrane protein</topology>
    </subcellularLocation>
</comment>
<dbReference type="Proteomes" id="UP001610446">
    <property type="component" value="Unassembled WGS sequence"/>
</dbReference>
<keyword evidence="2 6" id="KW-0812">Transmembrane</keyword>
<dbReference type="PANTHER" id="PTHR33048:SF96">
    <property type="entry name" value="INTEGRAL MEMBRANE PROTEIN"/>
    <property type="match status" value="1"/>
</dbReference>
<sequence length="303" mass="33511">MTLRLFTRWGLMKSLGLDDYLSILAFLVYIARAVTLYIGLQDSGRLESAERVIIANWLLILLYTVGTWLIKLSFSVMLYKIVRSRALTTTIILLAIATTIITIFEFFWTLFMCRPVRKLWVGAEVEGTCHAGTTWGISLLVHGGVLLVVDLALGVVVPIIVLRKLQMRMLLRVSVAVTIAVGSLASIATIARIYWTHRLFQNPEGSATHLSIWMDVEFGVNIICTAAITFKPLLRRTGILSASFAGARSRSVPTYTGGDPFARVGSNGRGGMHIRVEEEVAIWTEAQVGGVVLEERGRWVSKG</sequence>
<dbReference type="InterPro" id="IPR052337">
    <property type="entry name" value="SAT4-like"/>
</dbReference>
<keyword evidence="9" id="KW-1185">Reference proteome</keyword>
<evidence type="ECO:0000313" key="8">
    <source>
        <dbReference type="EMBL" id="KAL2851062.1"/>
    </source>
</evidence>
<gene>
    <name evidence="8" type="ORF">BJY01DRAFT_233031</name>
</gene>
<feature type="transmembrane region" description="Helical" evidence="6">
    <location>
        <begin position="52"/>
        <end position="70"/>
    </location>
</feature>
<name>A0ABR4KFL2_9EURO</name>
<comment type="caution">
    <text evidence="8">The sequence shown here is derived from an EMBL/GenBank/DDBJ whole genome shotgun (WGS) entry which is preliminary data.</text>
</comment>
<evidence type="ECO:0000256" key="3">
    <source>
        <dbReference type="ARBA" id="ARBA00022989"/>
    </source>
</evidence>
<feature type="transmembrane region" description="Helical" evidence="6">
    <location>
        <begin position="91"/>
        <end position="111"/>
    </location>
</feature>
<comment type="similarity">
    <text evidence="5">Belongs to the SAT4 family.</text>
</comment>
<keyword evidence="3 6" id="KW-1133">Transmembrane helix</keyword>
<evidence type="ECO:0000256" key="5">
    <source>
        <dbReference type="ARBA" id="ARBA00038359"/>
    </source>
</evidence>
<feature type="domain" description="Rhodopsin" evidence="7">
    <location>
        <begin position="3"/>
        <end position="236"/>
    </location>
</feature>
<feature type="transmembrane region" description="Helical" evidence="6">
    <location>
        <begin position="20"/>
        <end position="40"/>
    </location>
</feature>
<dbReference type="PANTHER" id="PTHR33048">
    <property type="entry name" value="PTH11-LIKE INTEGRAL MEMBRANE PROTEIN (AFU_ORTHOLOGUE AFUA_5G11245)"/>
    <property type="match status" value="1"/>
</dbReference>
<accession>A0ABR4KFL2</accession>
<organism evidence="8 9">
    <name type="scientific">Aspergillus pseudoustus</name>
    <dbReference type="NCBI Taxonomy" id="1810923"/>
    <lineage>
        <taxon>Eukaryota</taxon>
        <taxon>Fungi</taxon>
        <taxon>Dikarya</taxon>
        <taxon>Ascomycota</taxon>
        <taxon>Pezizomycotina</taxon>
        <taxon>Eurotiomycetes</taxon>
        <taxon>Eurotiomycetidae</taxon>
        <taxon>Eurotiales</taxon>
        <taxon>Aspergillaceae</taxon>
        <taxon>Aspergillus</taxon>
        <taxon>Aspergillus subgen. Nidulantes</taxon>
    </lineage>
</organism>
<evidence type="ECO:0000256" key="4">
    <source>
        <dbReference type="ARBA" id="ARBA00023136"/>
    </source>
</evidence>
<dbReference type="Pfam" id="PF20684">
    <property type="entry name" value="Fung_rhodopsin"/>
    <property type="match status" value="1"/>
</dbReference>
<protein>
    <recommendedName>
        <fullName evidence="7">Rhodopsin domain-containing protein</fullName>
    </recommendedName>
</protein>
<proteinExistence type="inferred from homology"/>
<evidence type="ECO:0000256" key="1">
    <source>
        <dbReference type="ARBA" id="ARBA00004141"/>
    </source>
</evidence>
<evidence type="ECO:0000256" key="2">
    <source>
        <dbReference type="ARBA" id="ARBA00022692"/>
    </source>
</evidence>
<dbReference type="EMBL" id="JBFXLU010000032">
    <property type="protein sequence ID" value="KAL2851062.1"/>
    <property type="molecule type" value="Genomic_DNA"/>
</dbReference>